<keyword evidence="1" id="KW-0472">Membrane</keyword>
<dbReference type="AlphaFoldDB" id="A0A6N2VXJ5"/>
<dbReference type="EMBL" id="CACRTG010000034">
    <property type="protein sequence ID" value="VYT33311.1"/>
    <property type="molecule type" value="Genomic_DNA"/>
</dbReference>
<feature type="transmembrane region" description="Helical" evidence="1">
    <location>
        <begin position="15"/>
        <end position="37"/>
    </location>
</feature>
<organism evidence="2">
    <name type="scientific">[Clostridium] nexile</name>
    <dbReference type="NCBI Taxonomy" id="29361"/>
    <lineage>
        <taxon>Bacteria</taxon>
        <taxon>Bacillati</taxon>
        <taxon>Bacillota</taxon>
        <taxon>Clostridia</taxon>
        <taxon>Lachnospirales</taxon>
        <taxon>Lachnospiraceae</taxon>
        <taxon>Tyzzerella</taxon>
    </lineage>
</organism>
<reference evidence="2" key="1">
    <citation type="submission" date="2019-11" db="EMBL/GenBank/DDBJ databases">
        <authorList>
            <person name="Feng L."/>
        </authorList>
    </citation>
    <scope>NUCLEOTIDE SEQUENCE</scope>
    <source>
        <strain evidence="2">CnexileLFYP112</strain>
    </source>
</reference>
<evidence type="ECO:0000313" key="2">
    <source>
        <dbReference type="EMBL" id="VYT33311.1"/>
    </source>
</evidence>
<accession>A0A6N2VXJ5</accession>
<sequence length="75" mass="8256">MDKIFQPFLNLVKDIQPFTGGMIVIVLIIGGCLIFFGGEKGIKIVKDNAKWVLIATLCILGANYIATYLTGKFTF</sequence>
<name>A0A6N2VXJ5_9FIRM</name>
<evidence type="ECO:0008006" key="3">
    <source>
        <dbReference type="Google" id="ProtNLM"/>
    </source>
</evidence>
<keyword evidence="1" id="KW-0812">Transmembrane</keyword>
<feature type="transmembrane region" description="Helical" evidence="1">
    <location>
        <begin position="49"/>
        <end position="69"/>
    </location>
</feature>
<gene>
    <name evidence="2" type="ORF">CNLFYP112_00562</name>
</gene>
<evidence type="ECO:0000256" key="1">
    <source>
        <dbReference type="SAM" id="Phobius"/>
    </source>
</evidence>
<dbReference type="PROSITE" id="PS51257">
    <property type="entry name" value="PROKAR_LIPOPROTEIN"/>
    <property type="match status" value="1"/>
</dbReference>
<keyword evidence="1" id="KW-1133">Transmembrane helix</keyword>
<protein>
    <recommendedName>
        <fullName evidence="3">TrbC/VIRB2 family protein</fullName>
    </recommendedName>
</protein>
<proteinExistence type="predicted"/>